<feature type="region of interest" description="Disordered" evidence="5">
    <location>
        <begin position="227"/>
        <end position="277"/>
    </location>
</feature>
<dbReference type="InterPro" id="IPR053271">
    <property type="entry name" value="DDT_domain"/>
</dbReference>
<organism evidence="8 9">
    <name type="scientific">Sphagnum jensenii</name>
    <dbReference type="NCBI Taxonomy" id="128206"/>
    <lineage>
        <taxon>Eukaryota</taxon>
        <taxon>Viridiplantae</taxon>
        <taxon>Streptophyta</taxon>
        <taxon>Embryophyta</taxon>
        <taxon>Bryophyta</taxon>
        <taxon>Sphagnophytina</taxon>
        <taxon>Sphagnopsida</taxon>
        <taxon>Sphagnales</taxon>
        <taxon>Sphagnaceae</taxon>
        <taxon>Sphagnum</taxon>
    </lineage>
</organism>
<dbReference type="EMBL" id="OZ023703">
    <property type="protein sequence ID" value="CAK9871377.1"/>
    <property type="molecule type" value="Genomic_DNA"/>
</dbReference>
<evidence type="ECO:0000256" key="5">
    <source>
        <dbReference type="SAM" id="MobiDB-lite"/>
    </source>
</evidence>
<keyword evidence="9" id="KW-1185">Reference proteome</keyword>
<evidence type="ECO:0000256" key="4">
    <source>
        <dbReference type="PROSITE-ProRule" id="PRU00475"/>
    </source>
</evidence>
<dbReference type="Proteomes" id="UP001497522">
    <property type="component" value="Chromosome 2"/>
</dbReference>
<feature type="compositionally biased region" description="Basic and acidic residues" evidence="5">
    <location>
        <begin position="600"/>
        <end position="622"/>
    </location>
</feature>
<dbReference type="PROSITE" id="PS51136">
    <property type="entry name" value="WAC"/>
    <property type="match status" value="1"/>
</dbReference>
<gene>
    <name evidence="8" type="ORF">CSSPJE1EN2_LOCUS14045</name>
</gene>
<keyword evidence="3 4" id="KW-0539">Nucleus</keyword>
<sequence length="756" mass="87823">MPLHKRKLYTLMKPPKDLKLDEQVFQVRFTKEIFREYQEYLSCMKLYQRRVWTCKVSGKSNLTYEEAIVSEHKANEKVQQFPKEFMGPVLHMVQFSPLRIDELVDSLYKDFKERFVVGEVVTGTRGEGSSTSTCMCQILKVLKEEGKKDETPRYNVAWLDDNNRKIGICKESADDLKRKRHPFSRALLKAFVRESASSGPSRNSPWSVHDKQAQKYKIPLVAPERPKLTDTPLKWTPPSERGKHNKVDEMVNEAHTQKKRKHPEATSARKKADGKRQHVHKAAAAILQPTRYPIEDSHVKLSSEDPQLNDRPVPSTDFLLPMACVGDLLMVWDFCSLFSKALLLSPFTLEELEKSLDYKGGEAPLLLEINFALLCIALTDPILRDEFFHRRKCHSEVRSLYAGLKQKHNGAFTMDGMGLQISMANWKDDLCDFLELPSQHKFTGVTHVPTIQQGLYRQLDACVKLKILMELVGCCVSSSAIRTQIDNNIEEHQLAMANKHEAEAEELKRKNEERENLKRQQCPGNTNFLAVENGDHQEEKILENGREHRNQEVKGKHNSFGNLTIVSNGWTEEKENHHSVSVRSRHVLLKEKLAAKLALEEEKEQQRTEEQKKLQEKRKEQAEALTQRKIQQQMLAERLKKQEHLEREMEKHYIRTTHLGKDRFHNCFWFFFREGRLFVESNDCKQWGYYTAKEELDALFKSLNVKGIRERSLQKELETLYEKISTALQKRSKELAQQYAVEEALVRRSECVRSAP</sequence>
<feature type="compositionally biased region" description="Basic and acidic residues" evidence="5">
    <location>
        <begin position="240"/>
        <end position="249"/>
    </location>
</feature>
<dbReference type="InterPro" id="IPR013136">
    <property type="entry name" value="WSTF_Acf1_Cbp146"/>
</dbReference>
<dbReference type="InterPro" id="IPR028941">
    <property type="entry name" value="WHIM2_dom"/>
</dbReference>
<name>A0ABP1B990_9BRYO</name>
<feature type="region of interest" description="Disordered" evidence="5">
    <location>
        <begin position="504"/>
        <end position="531"/>
    </location>
</feature>
<evidence type="ECO:0000259" key="7">
    <source>
        <dbReference type="PROSITE" id="PS51136"/>
    </source>
</evidence>
<evidence type="ECO:0000313" key="8">
    <source>
        <dbReference type="EMBL" id="CAK9871377.1"/>
    </source>
</evidence>
<feature type="domain" description="WAC" evidence="7">
    <location>
        <begin position="22"/>
        <end position="127"/>
    </location>
</feature>
<dbReference type="PANTHER" id="PTHR15546:SF2">
    <property type="entry name" value="DDT DOMAIN-CONTAINING PROTEIN DDB_G0282237"/>
    <property type="match status" value="1"/>
</dbReference>
<dbReference type="PANTHER" id="PTHR15546">
    <property type="entry name" value="BROMODOMAIN ADJACENT TO ZINC FINGER DOMAIN, 2A"/>
    <property type="match status" value="1"/>
</dbReference>
<dbReference type="InterPro" id="IPR028942">
    <property type="entry name" value="WHIM1_dom"/>
</dbReference>
<evidence type="ECO:0000313" key="9">
    <source>
        <dbReference type="Proteomes" id="UP001497522"/>
    </source>
</evidence>
<dbReference type="Pfam" id="PF15612">
    <property type="entry name" value="WHIM1"/>
    <property type="match status" value="1"/>
</dbReference>
<comment type="subcellular location">
    <subcellularLocation>
        <location evidence="1 4">Nucleus</location>
    </subcellularLocation>
</comment>
<reference evidence="8 9" key="1">
    <citation type="submission" date="2024-03" db="EMBL/GenBank/DDBJ databases">
        <authorList>
            <consortium name="ELIXIR-Norway"/>
            <consortium name="Elixir Norway"/>
        </authorList>
    </citation>
    <scope>NUCLEOTIDE SEQUENCE [LARGE SCALE GENOMIC DNA]</scope>
</reference>
<protein>
    <recommendedName>
        <fullName evidence="10">DDT domain-containing protein</fullName>
    </recommendedName>
</protein>
<dbReference type="Pfam" id="PF10537">
    <property type="entry name" value="WAC_Acf1_DNA_bd"/>
    <property type="match status" value="1"/>
</dbReference>
<dbReference type="Pfam" id="PF02791">
    <property type="entry name" value="DDT"/>
    <property type="match status" value="1"/>
</dbReference>
<feature type="domain" description="DDT" evidence="6">
    <location>
        <begin position="322"/>
        <end position="383"/>
    </location>
</feature>
<evidence type="ECO:0000256" key="2">
    <source>
        <dbReference type="ARBA" id="ARBA00023054"/>
    </source>
</evidence>
<evidence type="ECO:0000256" key="1">
    <source>
        <dbReference type="ARBA" id="ARBA00004123"/>
    </source>
</evidence>
<feature type="compositionally biased region" description="Basic residues" evidence="5">
    <location>
        <begin position="257"/>
        <end position="269"/>
    </location>
</feature>
<dbReference type="Pfam" id="PF15613">
    <property type="entry name" value="WSD"/>
    <property type="match status" value="1"/>
</dbReference>
<dbReference type="SMART" id="SM00571">
    <property type="entry name" value="DDT"/>
    <property type="match status" value="1"/>
</dbReference>
<accession>A0ABP1B990</accession>
<keyword evidence="2" id="KW-0175">Coiled coil</keyword>
<evidence type="ECO:0008006" key="10">
    <source>
        <dbReference type="Google" id="ProtNLM"/>
    </source>
</evidence>
<feature type="region of interest" description="Disordered" evidence="5">
    <location>
        <begin position="600"/>
        <end position="627"/>
    </location>
</feature>
<evidence type="ECO:0000259" key="6">
    <source>
        <dbReference type="PROSITE" id="PS50827"/>
    </source>
</evidence>
<evidence type="ECO:0000256" key="3">
    <source>
        <dbReference type="ARBA" id="ARBA00023242"/>
    </source>
</evidence>
<feature type="compositionally biased region" description="Basic and acidic residues" evidence="5">
    <location>
        <begin position="504"/>
        <end position="518"/>
    </location>
</feature>
<dbReference type="InterPro" id="IPR018501">
    <property type="entry name" value="DDT_dom"/>
</dbReference>
<proteinExistence type="predicted"/>
<dbReference type="PROSITE" id="PS50827">
    <property type="entry name" value="DDT"/>
    <property type="match status" value="1"/>
</dbReference>